<dbReference type="GO" id="GO:0016491">
    <property type="term" value="F:oxidoreductase activity"/>
    <property type="evidence" value="ECO:0007669"/>
    <property type="project" value="UniProtKB-KW"/>
</dbReference>
<dbReference type="InterPro" id="IPR026992">
    <property type="entry name" value="DIOX_N"/>
</dbReference>
<proteinExistence type="inferred from homology"/>
<dbReference type="InterPro" id="IPR005123">
    <property type="entry name" value="Oxoglu/Fe-dep_dioxygenase_dom"/>
</dbReference>
<keyword evidence="6" id="KW-0611">Plant defense</keyword>
<protein>
    <recommendedName>
        <fullName evidence="11">Fe2OG dioxygenase domain-containing protein</fullName>
    </recommendedName>
</protein>
<evidence type="ECO:0000256" key="8">
    <source>
        <dbReference type="ARBA" id="ARBA00023004"/>
    </source>
</evidence>
<name>A0A9Q0HHA5_9POAL</name>
<dbReference type="GO" id="GO:1900366">
    <property type="term" value="P:negative regulation of defense response to insect"/>
    <property type="evidence" value="ECO:0007669"/>
    <property type="project" value="UniProtKB-ARBA"/>
</dbReference>
<sequence>MDSLQDWPEPVVRVQSLAESGLSVIPNRYIKPPSDQPSLQTSKNNQQGIPVIDLSSLMDDVAGCRATIQAVSAACREWGFFQVVNHGVSMELMERVKETWRTFFRQPMNVKQAYANSPKTYEGYGSRLGVEKGAILDWGDYYFLNLMPASVRSHERHWPSQPPSLRGITNEYEKEVAKLCQTLMKVLSISLGLDVDYMQNAFGGAGGAGECLRVNYYPKCPQPDLTLGLSAHSDPGGMTVLLADHRVGGLQVRKGDAWVTVQPLPGALVINIGDQIQVLSNSVFRSVEHRVLANSAYERISLALFYNPRSDLPLGPAKELVTPERPSLYRPMTFDEYRVYIRKNGPRGKTQVESLKAQ</sequence>
<evidence type="ECO:0000256" key="5">
    <source>
        <dbReference type="ARBA" id="ARBA00022819"/>
    </source>
</evidence>
<dbReference type="PRINTS" id="PR00682">
    <property type="entry name" value="IPNSYNTHASE"/>
</dbReference>
<organism evidence="12 13">
    <name type="scientific">Rhynchospora breviuscula</name>
    <dbReference type="NCBI Taxonomy" id="2022672"/>
    <lineage>
        <taxon>Eukaryota</taxon>
        <taxon>Viridiplantae</taxon>
        <taxon>Streptophyta</taxon>
        <taxon>Embryophyta</taxon>
        <taxon>Tracheophyta</taxon>
        <taxon>Spermatophyta</taxon>
        <taxon>Magnoliopsida</taxon>
        <taxon>Liliopsida</taxon>
        <taxon>Poales</taxon>
        <taxon>Cyperaceae</taxon>
        <taxon>Cyperoideae</taxon>
        <taxon>Rhynchosporeae</taxon>
        <taxon>Rhynchospora</taxon>
    </lineage>
</organism>
<evidence type="ECO:0000256" key="3">
    <source>
        <dbReference type="ARBA" id="ARBA00008056"/>
    </source>
</evidence>
<dbReference type="SUPFAM" id="SSF51197">
    <property type="entry name" value="Clavaminate synthase-like"/>
    <property type="match status" value="1"/>
</dbReference>
<keyword evidence="5" id="KW-1184">Jasmonic acid signaling pathway</keyword>
<dbReference type="Pfam" id="PF03171">
    <property type="entry name" value="2OG-FeII_Oxy"/>
    <property type="match status" value="1"/>
</dbReference>
<evidence type="ECO:0000256" key="2">
    <source>
        <dbReference type="ARBA" id="ARBA00001961"/>
    </source>
</evidence>
<comment type="similarity">
    <text evidence="3 10">Belongs to the iron/ascorbate-dependent oxidoreductase family.</text>
</comment>
<dbReference type="GO" id="GO:1900150">
    <property type="term" value="P:regulation of defense response to fungus"/>
    <property type="evidence" value="ECO:0007669"/>
    <property type="project" value="UniProtKB-ARBA"/>
</dbReference>
<dbReference type="GO" id="GO:2000022">
    <property type="term" value="P:regulation of jasmonic acid mediated signaling pathway"/>
    <property type="evidence" value="ECO:0007669"/>
    <property type="project" value="UniProtKB-ARBA"/>
</dbReference>
<reference evidence="12" key="1">
    <citation type="journal article" date="2022" name="Cell">
        <title>Repeat-based holocentromeres influence genome architecture and karyotype evolution.</title>
        <authorList>
            <person name="Hofstatter P.G."/>
            <person name="Thangavel G."/>
            <person name="Lux T."/>
            <person name="Neumann P."/>
            <person name="Vondrak T."/>
            <person name="Novak P."/>
            <person name="Zhang M."/>
            <person name="Costa L."/>
            <person name="Castellani M."/>
            <person name="Scott A."/>
            <person name="Toegelov H."/>
            <person name="Fuchs J."/>
            <person name="Mata-Sucre Y."/>
            <person name="Dias Y."/>
            <person name="Vanzela A.L.L."/>
            <person name="Huettel B."/>
            <person name="Almeida C.C.S."/>
            <person name="Simkova H."/>
            <person name="Souza G."/>
            <person name="Pedrosa-Harand A."/>
            <person name="Macas J."/>
            <person name="Mayer K.F.X."/>
            <person name="Houben A."/>
            <person name="Marques A."/>
        </authorList>
    </citation>
    <scope>NUCLEOTIDE SEQUENCE</scope>
    <source>
        <strain evidence="12">RhyBre1mFocal</strain>
    </source>
</reference>
<dbReference type="InterPro" id="IPR044861">
    <property type="entry name" value="IPNS-like_FE2OG_OXY"/>
</dbReference>
<dbReference type="InterPro" id="IPR050295">
    <property type="entry name" value="Plant_2OG-oxidoreductases"/>
</dbReference>
<dbReference type="AlphaFoldDB" id="A0A9Q0HHA5"/>
<dbReference type="GO" id="GO:0120091">
    <property type="term" value="F:jasmonic acid hydrolase"/>
    <property type="evidence" value="ECO:0007669"/>
    <property type="project" value="UniProtKB-ARBA"/>
</dbReference>
<dbReference type="InterPro" id="IPR027443">
    <property type="entry name" value="IPNS-like_sf"/>
</dbReference>
<dbReference type="OrthoDB" id="288590at2759"/>
<dbReference type="EMBL" id="JAMQYH010000005">
    <property type="protein sequence ID" value="KAJ1686594.1"/>
    <property type="molecule type" value="Genomic_DNA"/>
</dbReference>
<evidence type="ECO:0000256" key="1">
    <source>
        <dbReference type="ARBA" id="ARBA00001954"/>
    </source>
</evidence>
<evidence type="ECO:0000313" key="12">
    <source>
        <dbReference type="EMBL" id="KAJ1686594.1"/>
    </source>
</evidence>
<dbReference type="GO" id="GO:0046872">
    <property type="term" value="F:metal ion binding"/>
    <property type="evidence" value="ECO:0007669"/>
    <property type="project" value="UniProtKB-KW"/>
</dbReference>
<gene>
    <name evidence="12" type="ORF">LUZ63_017984</name>
</gene>
<comment type="cofactor">
    <cofactor evidence="1">
        <name>Fe(2+)</name>
        <dbReference type="ChEBI" id="CHEBI:29033"/>
    </cofactor>
</comment>
<dbReference type="FunFam" id="2.60.120.330:FF:000008">
    <property type="entry name" value="Jasmonate-regulated gene 21"/>
    <property type="match status" value="1"/>
</dbReference>
<evidence type="ECO:0000259" key="11">
    <source>
        <dbReference type="PROSITE" id="PS51471"/>
    </source>
</evidence>
<comment type="catalytic activity">
    <reaction evidence="9">
        <text>jasmonate + 2-oxoglutarate + O2 = (1R,2R)-12-hydroxyjasmonate + succinate + CO2</text>
        <dbReference type="Rhea" id="RHEA:67144"/>
        <dbReference type="ChEBI" id="CHEBI:15379"/>
        <dbReference type="ChEBI" id="CHEBI:16526"/>
        <dbReference type="ChEBI" id="CHEBI:16810"/>
        <dbReference type="ChEBI" id="CHEBI:30031"/>
        <dbReference type="ChEBI" id="CHEBI:58431"/>
        <dbReference type="ChEBI" id="CHEBI:132022"/>
    </reaction>
    <physiologicalReaction direction="left-to-right" evidence="9">
        <dbReference type="Rhea" id="RHEA:67145"/>
    </physiologicalReaction>
</comment>
<evidence type="ECO:0000256" key="10">
    <source>
        <dbReference type="RuleBase" id="RU003682"/>
    </source>
</evidence>
<feature type="domain" description="Fe2OG dioxygenase" evidence="11">
    <location>
        <begin position="207"/>
        <end position="308"/>
    </location>
</feature>
<dbReference type="Proteomes" id="UP001151287">
    <property type="component" value="Unassembled WGS sequence"/>
</dbReference>
<dbReference type="PANTHER" id="PTHR47991">
    <property type="entry name" value="OXOGLUTARATE/IRON-DEPENDENT DIOXYGENASE"/>
    <property type="match status" value="1"/>
</dbReference>
<dbReference type="Gene3D" id="2.60.120.330">
    <property type="entry name" value="B-lactam Antibiotic, Isopenicillin N Synthase, Chain"/>
    <property type="match status" value="1"/>
</dbReference>
<evidence type="ECO:0000256" key="6">
    <source>
        <dbReference type="ARBA" id="ARBA00022821"/>
    </source>
</evidence>
<dbReference type="GO" id="GO:0006952">
    <property type="term" value="P:defense response"/>
    <property type="evidence" value="ECO:0007669"/>
    <property type="project" value="UniProtKB-KW"/>
</dbReference>
<dbReference type="Pfam" id="PF14226">
    <property type="entry name" value="DIOX_N"/>
    <property type="match status" value="1"/>
</dbReference>
<keyword evidence="8 10" id="KW-0408">Iron</keyword>
<comment type="caution">
    <text evidence="12">The sequence shown here is derived from an EMBL/GenBank/DDBJ whole genome shotgun (WGS) entry which is preliminary data.</text>
</comment>
<accession>A0A9Q0HHA5</accession>
<keyword evidence="13" id="KW-1185">Reference proteome</keyword>
<dbReference type="PROSITE" id="PS51471">
    <property type="entry name" value="FE2OG_OXY"/>
    <property type="match status" value="1"/>
</dbReference>
<evidence type="ECO:0000256" key="4">
    <source>
        <dbReference type="ARBA" id="ARBA00022723"/>
    </source>
</evidence>
<keyword evidence="7 10" id="KW-0560">Oxidoreductase</keyword>
<keyword evidence="4 10" id="KW-0479">Metal-binding</keyword>
<evidence type="ECO:0000256" key="7">
    <source>
        <dbReference type="ARBA" id="ARBA00023002"/>
    </source>
</evidence>
<comment type="cofactor">
    <cofactor evidence="2">
        <name>L-ascorbate</name>
        <dbReference type="ChEBI" id="CHEBI:38290"/>
    </cofactor>
</comment>
<evidence type="ECO:0000313" key="13">
    <source>
        <dbReference type="Proteomes" id="UP001151287"/>
    </source>
</evidence>
<evidence type="ECO:0000256" key="9">
    <source>
        <dbReference type="ARBA" id="ARBA00052139"/>
    </source>
</evidence>